<name>A0A1B9XW85_9FLAO</name>
<gene>
    <name evidence="1" type="ORF">BA195_13740</name>
</gene>
<evidence type="ECO:0000313" key="1">
    <source>
        <dbReference type="EMBL" id="OCK41818.1"/>
    </source>
</evidence>
<dbReference type="RefSeq" id="WP_068706533.1">
    <property type="nucleotide sequence ID" value="NZ_MAKX01000044.1"/>
</dbReference>
<dbReference type="STRING" id="447689.BA195_13740"/>
<dbReference type="AlphaFoldDB" id="A0A1B9XW85"/>
<dbReference type="Proteomes" id="UP000093186">
    <property type="component" value="Unassembled WGS sequence"/>
</dbReference>
<protein>
    <submittedName>
        <fullName evidence="1">Uncharacterized protein</fullName>
    </submittedName>
</protein>
<dbReference type="EMBL" id="MAKX01000044">
    <property type="protein sequence ID" value="OCK41818.1"/>
    <property type="molecule type" value="Genomic_DNA"/>
</dbReference>
<dbReference type="OrthoDB" id="1434933at2"/>
<comment type="caution">
    <text evidence="1">The sequence shown here is derived from an EMBL/GenBank/DDBJ whole genome shotgun (WGS) entry which is preliminary data.</text>
</comment>
<evidence type="ECO:0000313" key="2">
    <source>
        <dbReference type="Proteomes" id="UP000093186"/>
    </source>
</evidence>
<organism evidence="1 2">
    <name type="scientific">Tenacibaculum soleae</name>
    <dbReference type="NCBI Taxonomy" id="447689"/>
    <lineage>
        <taxon>Bacteria</taxon>
        <taxon>Pseudomonadati</taxon>
        <taxon>Bacteroidota</taxon>
        <taxon>Flavobacteriia</taxon>
        <taxon>Flavobacteriales</taxon>
        <taxon>Flavobacteriaceae</taxon>
        <taxon>Tenacibaculum</taxon>
    </lineage>
</organism>
<reference evidence="1 2" key="1">
    <citation type="submission" date="2016-06" db="EMBL/GenBank/DDBJ databases">
        <title>Draft Genome Sequence of Tenacibaculum soleae UCD-KL19.</title>
        <authorList>
            <person name="Eisen J.A."/>
            <person name="Coil D.A."/>
            <person name="Lujan K.M."/>
        </authorList>
    </citation>
    <scope>NUCLEOTIDE SEQUENCE [LARGE SCALE GENOMIC DNA]</scope>
    <source>
        <strain evidence="1 2">UCD-KL19</strain>
    </source>
</reference>
<accession>A0A1B9XW85</accession>
<sequence length="164" mass="19056">MTTERIIVNRKYVWLTFDNLRIETENGIEESENEIVCYYKLEEPNEINYGMQLVDSNDVRLIYNSVEHAKQEVTAFLINDVYPPNYLNPLEYTQENLSEIMNKILIFDIGNQNSDDVQESLVGAMTNCTLASNPPHLPATARVTLLDGSVRRLDFFQIKHIRRQ</sequence>
<proteinExistence type="predicted"/>
<keyword evidence="2" id="KW-1185">Reference proteome</keyword>